<dbReference type="Proteomes" id="UP000006431">
    <property type="component" value="Unassembled WGS sequence"/>
</dbReference>
<accession>B6BJ32</accession>
<proteinExistence type="predicted"/>
<evidence type="ECO:0000313" key="2">
    <source>
        <dbReference type="Proteomes" id="UP000006431"/>
    </source>
</evidence>
<dbReference type="HOGENOM" id="CLU_3222967_0_0_7"/>
<keyword evidence="2" id="KW-1185">Reference proteome</keyword>
<reference evidence="1 2" key="1">
    <citation type="journal article" date="2012" name="Proc. Natl. Acad. Sci. U.S.A.">
        <title>Genome and physiology of a model Epsilonproteobacterium responsible for sulfide detoxification in marine oxygen depletion zones.</title>
        <authorList>
            <person name="Grote J."/>
            <person name="Schott T."/>
            <person name="Bruckner C.G."/>
            <person name="Glockner F.O."/>
            <person name="Jost G."/>
            <person name="Teeling H."/>
            <person name="Labrenz M."/>
            <person name="Jurgens K."/>
        </authorList>
    </citation>
    <scope>NUCLEOTIDE SEQUENCE [LARGE SCALE GENOMIC DNA]</scope>
    <source>
        <strain evidence="1 2">GD1</strain>
    </source>
</reference>
<dbReference type="EMBL" id="AFRZ01000001">
    <property type="protein sequence ID" value="EHP30547.1"/>
    <property type="molecule type" value="Genomic_DNA"/>
</dbReference>
<protein>
    <submittedName>
        <fullName evidence="1">Uncharacterized protein</fullName>
    </submittedName>
</protein>
<comment type="caution">
    <text evidence="1">The sequence shown here is derived from an EMBL/GenBank/DDBJ whole genome shotgun (WGS) entry which is preliminary data.</text>
</comment>
<dbReference type="PATRIC" id="fig|929558.9.peg.2771"/>
<sequence>MVDKLLKSASPLTANGISFIIKNLNSTIGRINELWNDLNKVDTF</sequence>
<evidence type="ECO:0000313" key="1">
    <source>
        <dbReference type="EMBL" id="EHP30547.1"/>
    </source>
</evidence>
<name>B6BJ32_SULGG</name>
<accession>H1FWX1</accession>
<organism evidence="1 2">
    <name type="scientific">Sulfurimonas gotlandica (strain DSM 19862 / JCM 16533 / GD1)</name>
    <dbReference type="NCBI Taxonomy" id="929558"/>
    <lineage>
        <taxon>Bacteria</taxon>
        <taxon>Pseudomonadati</taxon>
        <taxon>Campylobacterota</taxon>
        <taxon>Epsilonproteobacteria</taxon>
        <taxon>Campylobacterales</taxon>
        <taxon>Sulfurimonadaceae</taxon>
        <taxon>Sulfurimonas</taxon>
    </lineage>
</organism>
<gene>
    <name evidence="1" type="ORF">SMGD1_2024</name>
</gene>
<dbReference type="AlphaFoldDB" id="B6BJ32"/>